<evidence type="ECO:0000256" key="1">
    <source>
        <dbReference type="SAM" id="Phobius"/>
    </source>
</evidence>
<sequence length="105" mass="11930">MLINFVFGIIIVGLPFVQIQILHFSNNVYGMTEAIFSVGMIASAIWLSVRKSIQFPLFHSWKMINIMGILLFLLGLLLAFPLAKLYFVIGIAAFNFFSRYLDDAH</sequence>
<feature type="transmembrane region" description="Helical" evidence="1">
    <location>
        <begin position="28"/>
        <end position="49"/>
    </location>
</feature>
<organism evidence="2 3">
    <name type="scientific">Listeria floridensis FSL S10-1187</name>
    <dbReference type="NCBI Taxonomy" id="1265817"/>
    <lineage>
        <taxon>Bacteria</taxon>
        <taxon>Bacillati</taxon>
        <taxon>Bacillota</taxon>
        <taxon>Bacilli</taxon>
        <taxon>Bacillales</taxon>
        <taxon>Listeriaceae</taxon>
        <taxon>Listeria</taxon>
    </lineage>
</organism>
<dbReference type="Proteomes" id="UP000019249">
    <property type="component" value="Unassembled WGS sequence"/>
</dbReference>
<dbReference type="RefSeq" id="WP_051993359.1">
    <property type="nucleotide sequence ID" value="NZ_AODF01000001.1"/>
</dbReference>
<name>A0ABP3B1I0_9LIST</name>
<keyword evidence="3" id="KW-1185">Reference proteome</keyword>
<feature type="transmembrane region" description="Helical" evidence="1">
    <location>
        <begin position="5"/>
        <end position="22"/>
    </location>
</feature>
<evidence type="ECO:0000313" key="3">
    <source>
        <dbReference type="Proteomes" id="UP000019249"/>
    </source>
</evidence>
<keyword evidence="1" id="KW-1133">Transmembrane helix</keyword>
<evidence type="ECO:0000313" key="2">
    <source>
        <dbReference type="EMBL" id="EUJ33739.1"/>
    </source>
</evidence>
<keyword evidence="1" id="KW-0812">Transmembrane</keyword>
<keyword evidence="1" id="KW-0472">Membrane</keyword>
<reference evidence="2 3" key="1">
    <citation type="journal article" date="2014" name="Int. J. Syst. Evol. Microbiol.">
        <title>Listeria floridensis sp. nov., Listeria aquatica sp. nov., Listeria cornellensis sp. nov., Listeria riparia sp. nov. and Listeria grandensis sp. nov., from agricultural and natural environments.</title>
        <authorList>
            <person name="den Bakker H.C."/>
            <person name="Warchocki S."/>
            <person name="Wright E.M."/>
            <person name="Allred A.F."/>
            <person name="Ahlstrom C."/>
            <person name="Manuel C.S."/>
            <person name="Stasiewicz M.J."/>
            <person name="Burrell A."/>
            <person name="Roof S."/>
            <person name="Strawn L."/>
            <person name="Fortes E.D."/>
            <person name="Nightingale K.K."/>
            <person name="Kephart D."/>
            <person name="Wiedmann M."/>
        </authorList>
    </citation>
    <scope>NUCLEOTIDE SEQUENCE [LARGE SCALE GENOMIC DNA]</scope>
    <source>
        <strain evidence="2 3">FSL S10-1187</strain>
    </source>
</reference>
<feature type="transmembrane region" description="Helical" evidence="1">
    <location>
        <begin position="70"/>
        <end position="97"/>
    </location>
</feature>
<proteinExistence type="predicted"/>
<gene>
    <name evidence="2" type="ORF">MFLO_00805</name>
</gene>
<accession>A0ABP3B1I0</accession>
<dbReference type="EMBL" id="AODF01000001">
    <property type="protein sequence ID" value="EUJ33739.1"/>
    <property type="molecule type" value="Genomic_DNA"/>
</dbReference>
<comment type="caution">
    <text evidence="2">The sequence shown here is derived from an EMBL/GenBank/DDBJ whole genome shotgun (WGS) entry which is preliminary data.</text>
</comment>
<protein>
    <submittedName>
        <fullName evidence="2">Permease</fullName>
    </submittedName>
</protein>